<sequence>MRVPAGDVTVLKRPLKIASSAVDPQVRDRVSEMLSTIERDGMDAVRRYSRELDGWDPGSFAVTAGEAARATAGLDPRLRESIDFAIEQVAGFAARQLATLTDFEAETLPGVVLGQKQIPLAHVGAYAPAGRVPMLASPFMTVKVPKVAGVDRVVACTPPRAGQGVHAPTLYSLTASGADAVYCLGGVQAVAAMAFGLLDGAGPVDKLVGPGNAFVAEAKRQLYGQVGIDMIAGPSEVAVIADDSADPELVAADLLGQAEHGPTSPAALVTTSRAMADAVLAEIDRQLGDLARAGAAEVPGAAWRDYGFVLLAADHDDAVRLSDLLAAEHLEVHTDRDDWYLKNLRNYGSLFVGQRATVAFSDKAIGTNHVLPTANAGRYTGGLSVASFLKTVTWQRIDTDEGVRAIAPHVVTISQADLMPAHEATAAKRLERLPRA</sequence>
<dbReference type="InterPro" id="IPR016161">
    <property type="entry name" value="Ald_DH/histidinol_DH"/>
</dbReference>
<evidence type="ECO:0000313" key="13">
    <source>
        <dbReference type="Proteomes" id="UP001597063"/>
    </source>
</evidence>
<comment type="caution">
    <text evidence="12">The sequence shown here is derived from an EMBL/GenBank/DDBJ whole genome shotgun (WGS) entry which is preliminary data.</text>
</comment>
<evidence type="ECO:0000256" key="9">
    <source>
        <dbReference type="ARBA" id="ARBA00023102"/>
    </source>
</evidence>
<dbReference type="Proteomes" id="UP001597063">
    <property type="component" value="Unassembled WGS sequence"/>
</dbReference>
<dbReference type="CDD" id="cd06572">
    <property type="entry name" value="Histidinol_dh"/>
    <property type="match status" value="1"/>
</dbReference>
<keyword evidence="6" id="KW-0862">Zinc</keyword>
<keyword evidence="9" id="KW-0368">Histidine biosynthesis</keyword>
<dbReference type="PIRSF" id="PIRSF000099">
    <property type="entry name" value="Histidinol_dh"/>
    <property type="match status" value="1"/>
</dbReference>
<dbReference type="InterPro" id="IPR001692">
    <property type="entry name" value="Histidinol_DH_CS"/>
</dbReference>
<keyword evidence="5" id="KW-0479">Metal-binding</keyword>
<evidence type="ECO:0000256" key="3">
    <source>
        <dbReference type="ARBA" id="ARBA00010178"/>
    </source>
</evidence>
<dbReference type="Pfam" id="PF00815">
    <property type="entry name" value="Histidinol_dh"/>
    <property type="match status" value="1"/>
</dbReference>
<evidence type="ECO:0000256" key="5">
    <source>
        <dbReference type="ARBA" id="ARBA00022723"/>
    </source>
</evidence>
<name>A0ABW2XSQ2_9ACTN</name>
<dbReference type="PANTHER" id="PTHR21256">
    <property type="entry name" value="HISTIDINOL DEHYDROGENASE HDH"/>
    <property type="match status" value="1"/>
</dbReference>
<dbReference type="PROSITE" id="PS00611">
    <property type="entry name" value="HISOL_DEHYDROGENASE"/>
    <property type="match status" value="1"/>
</dbReference>
<dbReference type="PRINTS" id="PR00083">
    <property type="entry name" value="HOLDHDRGNASE"/>
</dbReference>
<organism evidence="12 13">
    <name type="scientific">Actinomadura fibrosa</name>
    <dbReference type="NCBI Taxonomy" id="111802"/>
    <lineage>
        <taxon>Bacteria</taxon>
        <taxon>Bacillati</taxon>
        <taxon>Actinomycetota</taxon>
        <taxon>Actinomycetes</taxon>
        <taxon>Streptosporangiales</taxon>
        <taxon>Thermomonosporaceae</taxon>
        <taxon>Actinomadura</taxon>
    </lineage>
</organism>
<keyword evidence="7 10" id="KW-0560">Oxidoreductase</keyword>
<dbReference type="InterPro" id="IPR012131">
    <property type="entry name" value="Hstdl_DH"/>
</dbReference>
<evidence type="ECO:0000256" key="2">
    <source>
        <dbReference type="ARBA" id="ARBA00004940"/>
    </source>
</evidence>
<dbReference type="GO" id="GO:0004399">
    <property type="term" value="F:histidinol dehydrogenase activity"/>
    <property type="evidence" value="ECO:0007669"/>
    <property type="project" value="UniProtKB-EC"/>
</dbReference>
<comment type="pathway">
    <text evidence="2">Amino-acid biosynthesis; L-histidine biosynthesis; L-histidine from 5-phospho-alpha-D-ribose 1-diphosphate: step 9/9.</text>
</comment>
<proteinExistence type="inferred from homology"/>
<keyword evidence="13" id="KW-1185">Reference proteome</keyword>
<dbReference type="RefSeq" id="WP_207400061.1">
    <property type="nucleotide sequence ID" value="NZ_CAACUY010000128.1"/>
</dbReference>
<gene>
    <name evidence="12" type="primary">hisD</name>
    <name evidence="12" type="ORF">ACFQZM_34070</name>
</gene>
<comment type="cofactor">
    <cofactor evidence="1">
        <name>Zn(2+)</name>
        <dbReference type="ChEBI" id="CHEBI:29105"/>
    </cofactor>
</comment>
<evidence type="ECO:0000256" key="1">
    <source>
        <dbReference type="ARBA" id="ARBA00001947"/>
    </source>
</evidence>
<dbReference type="NCBIfam" id="TIGR00069">
    <property type="entry name" value="hisD"/>
    <property type="match status" value="1"/>
</dbReference>
<evidence type="ECO:0000256" key="10">
    <source>
        <dbReference type="PIRNR" id="PIRNR000099"/>
    </source>
</evidence>
<dbReference type="SUPFAM" id="SSF53720">
    <property type="entry name" value="ALDH-like"/>
    <property type="match status" value="1"/>
</dbReference>
<evidence type="ECO:0000256" key="8">
    <source>
        <dbReference type="ARBA" id="ARBA00023027"/>
    </source>
</evidence>
<dbReference type="Gene3D" id="1.20.5.1300">
    <property type="match status" value="1"/>
</dbReference>
<keyword evidence="9" id="KW-0028">Amino-acid biosynthesis</keyword>
<dbReference type="InterPro" id="IPR022695">
    <property type="entry name" value="Histidinol_DH_monofunct"/>
</dbReference>
<evidence type="ECO:0000256" key="4">
    <source>
        <dbReference type="ARBA" id="ARBA00016531"/>
    </source>
</evidence>
<evidence type="ECO:0000256" key="11">
    <source>
        <dbReference type="RuleBase" id="RU004175"/>
    </source>
</evidence>
<evidence type="ECO:0000256" key="7">
    <source>
        <dbReference type="ARBA" id="ARBA00023002"/>
    </source>
</evidence>
<accession>A0ABW2XSQ2</accession>
<evidence type="ECO:0000313" key="12">
    <source>
        <dbReference type="EMBL" id="MFD0689556.1"/>
    </source>
</evidence>
<dbReference type="Gene3D" id="3.40.50.1980">
    <property type="entry name" value="Nitrogenase molybdenum iron protein domain"/>
    <property type="match status" value="2"/>
</dbReference>
<dbReference type="EMBL" id="JBHTGP010000017">
    <property type="protein sequence ID" value="MFD0689556.1"/>
    <property type="molecule type" value="Genomic_DNA"/>
</dbReference>
<comment type="similarity">
    <text evidence="3 10 11">Belongs to the histidinol dehydrogenase family.</text>
</comment>
<evidence type="ECO:0000256" key="6">
    <source>
        <dbReference type="ARBA" id="ARBA00022833"/>
    </source>
</evidence>
<dbReference type="PANTHER" id="PTHR21256:SF14">
    <property type="entry name" value="HISTIDINOL DEHYDROGENASE"/>
    <property type="match status" value="1"/>
</dbReference>
<keyword evidence="8" id="KW-0520">NAD</keyword>
<protein>
    <recommendedName>
        <fullName evidence="4">Histidinol dehydrogenase</fullName>
    </recommendedName>
</protein>
<reference evidence="13" key="1">
    <citation type="journal article" date="2019" name="Int. J. Syst. Evol. Microbiol.">
        <title>The Global Catalogue of Microorganisms (GCM) 10K type strain sequencing project: providing services to taxonomists for standard genome sequencing and annotation.</title>
        <authorList>
            <consortium name="The Broad Institute Genomics Platform"/>
            <consortium name="The Broad Institute Genome Sequencing Center for Infectious Disease"/>
            <person name="Wu L."/>
            <person name="Ma J."/>
        </authorList>
    </citation>
    <scope>NUCLEOTIDE SEQUENCE [LARGE SCALE GENOMIC DNA]</scope>
    <source>
        <strain evidence="13">JCM 9371</strain>
    </source>
</reference>